<accession>A0A5A7N246</accession>
<reference evidence="2 3" key="1">
    <citation type="submission" date="2019-09" db="EMBL/GenBank/DDBJ databases">
        <title>NBRP : Genome information of microbial organism related human and environment.</title>
        <authorList>
            <person name="Hattori M."/>
            <person name="Oshima K."/>
            <person name="Inaba H."/>
            <person name="Suda W."/>
            <person name="Sakamoto M."/>
            <person name="Iino T."/>
            <person name="Kitahara M."/>
            <person name="Oshida Y."/>
            <person name="Iida T."/>
            <person name="Kudo T."/>
            <person name="Itoh T."/>
            <person name="Ohkuma M."/>
        </authorList>
    </citation>
    <scope>NUCLEOTIDE SEQUENCE [LARGE SCALE GENOMIC DNA]</scope>
    <source>
        <strain evidence="2 3">Q-1</strain>
    </source>
</reference>
<evidence type="ECO:0000256" key="1">
    <source>
        <dbReference type="SAM" id="SignalP"/>
    </source>
</evidence>
<name>A0A5A7N246_9PROT</name>
<feature type="signal peptide" evidence="1">
    <location>
        <begin position="1"/>
        <end position="29"/>
    </location>
</feature>
<dbReference type="AlphaFoldDB" id="A0A5A7N246"/>
<dbReference type="Proteomes" id="UP000324996">
    <property type="component" value="Unassembled WGS sequence"/>
</dbReference>
<protein>
    <submittedName>
        <fullName evidence="2">Uncharacterized protein</fullName>
    </submittedName>
</protein>
<gene>
    <name evidence="2" type="ORF">JCM17846_00350</name>
</gene>
<keyword evidence="3" id="KW-1185">Reference proteome</keyword>
<comment type="caution">
    <text evidence="2">The sequence shown here is derived from an EMBL/GenBank/DDBJ whole genome shotgun (WGS) entry which is preliminary data.</text>
</comment>
<proteinExistence type="predicted"/>
<evidence type="ECO:0000313" key="2">
    <source>
        <dbReference type="EMBL" id="GER02353.1"/>
    </source>
</evidence>
<dbReference type="RefSeq" id="WP_042088343.1">
    <property type="nucleotide sequence ID" value="NZ_BKCN01000001.1"/>
</dbReference>
<keyword evidence="1" id="KW-0732">Signal</keyword>
<dbReference type="InterPro" id="IPR006311">
    <property type="entry name" value="TAT_signal"/>
</dbReference>
<dbReference type="PROSITE" id="PS51318">
    <property type="entry name" value="TAT"/>
    <property type="match status" value="1"/>
</dbReference>
<feature type="chain" id="PRO_5022947250" evidence="1">
    <location>
        <begin position="30"/>
        <end position="272"/>
    </location>
</feature>
<sequence>MLRRRFLSQAAGLAAAAPIITLHGPSAFADPAGDDGFWLFDDRSAIPAQIAFDIIRKGDRIGEHIIAFTPTEQGLQVDVDIRIKVKFLFITAYSYHHQIREHWVGDRLQSYATRTRDNGKDLDAHGQIMGDDFELTDATGAVHRVPHNTLLTSYWHPDTRTASRLINSQTGAPMDVRLVPVQKDDPLIAPWGEVRADKLRVEADRQWYLWIDSMGCLFDIAFTGKDGTEIRYELKRHLDPQTAPWINDAPLLSPYVNNPMLARQQSSPSGQG</sequence>
<evidence type="ECO:0000313" key="3">
    <source>
        <dbReference type="Proteomes" id="UP000324996"/>
    </source>
</evidence>
<dbReference type="Pfam" id="PF19630">
    <property type="entry name" value="DUF6134"/>
    <property type="match status" value="1"/>
</dbReference>
<dbReference type="EMBL" id="BKCN01000001">
    <property type="protein sequence ID" value="GER02353.1"/>
    <property type="molecule type" value="Genomic_DNA"/>
</dbReference>
<organism evidence="2 3">
    <name type="scientific">Iodidimonas nitroreducens</name>
    <dbReference type="NCBI Taxonomy" id="1236968"/>
    <lineage>
        <taxon>Bacteria</taxon>
        <taxon>Pseudomonadati</taxon>
        <taxon>Pseudomonadota</taxon>
        <taxon>Alphaproteobacteria</taxon>
        <taxon>Iodidimonadales</taxon>
        <taxon>Iodidimonadaceae</taxon>
        <taxon>Iodidimonas</taxon>
    </lineage>
</organism>
<dbReference type="InterPro" id="IPR045767">
    <property type="entry name" value="DUF6134"/>
</dbReference>